<evidence type="ECO:0000256" key="2">
    <source>
        <dbReference type="ARBA" id="ARBA00010225"/>
    </source>
</evidence>
<keyword evidence="5" id="KW-0472">Membrane</keyword>
<dbReference type="GO" id="GO:0010008">
    <property type="term" value="C:endosome membrane"/>
    <property type="evidence" value="ECO:0000318"/>
    <property type="project" value="GO_Central"/>
</dbReference>
<sequence length="699" mass="80256">IIFNTSDKLYEKRKVAALEIERSVKEFYSNNDNIHLQKILNILCDLTLSQNPNNRKGGLIGLAAFSIALGKETAPFVNDLVKPALSCFYDPDSRVRYYGCESLYNIIKVSRVSVLPLFNDIFDGLNKLSTDPDQNVRSGCELLNRLMKDIVSEFPQFDLKSFIPLLRERLLSNNPYSRQFIVSWIKTLDEIPELDVVLYLSELLDGLFQILGDNSQEIKNMCESCLGEFLHSITVSKRKLDYDAIINILNFHIQSTDKLIQCTAFTWLHEILPLPTISLLPHIAGILTATLPCLSCNEGSPDIRNKARLINSYLLDYITSEKSLPNGNQFFKLLNDAGETSANRLVKCVLHVNDLLIFHSNSQLDLPSILKVLTEQMFHPSNSTRLASISWVKHLLKYVPQKMIIYYEELLDSLLKSLSDESDEVNDSNLFFELCSTVFNTINLVHATLYIWFIVVNLKALIFKVVIQTLELITAFSSRGMQLRATDRKLYENLNEYFNIFMEHLIKLFKGNRQLLNCRGPFIIKRLCLMLNAKNVYCCASDIMHVEDDVFFVSELVQTFNYILLTSAELFQLRNQLKHLDSKENCDLFCCLYKSWCHNPVATIALCLLSQNYKHALNLLTVMSEIEITVEHLVEIDQLIQLIESPIFSYLRLQLLDNKNDYLIKSLYGLLMLLPQSDAFYVLQHRLQCLPHPPLNTSP</sequence>
<comment type="subcellular location">
    <subcellularLocation>
        <location evidence="1">Endomembrane system</location>
    </subcellularLocation>
</comment>
<dbReference type="AlphaFoldDB" id="T1FXI9"/>
<dbReference type="CTD" id="20213537"/>
<dbReference type="EMBL" id="AMQM01000033">
    <property type="status" value="NOT_ANNOTATED_CDS"/>
    <property type="molecule type" value="Genomic_DNA"/>
</dbReference>
<dbReference type="OrthoDB" id="5574975at2759"/>
<dbReference type="GO" id="GO:0006661">
    <property type="term" value="P:phosphatidylinositol biosynthetic process"/>
    <property type="evidence" value="ECO:0000318"/>
    <property type="project" value="GO_Central"/>
</dbReference>
<proteinExistence type="inferred from homology"/>
<dbReference type="GO" id="GO:0070772">
    <property type="term" value="C:PAS complex"/>
    <property type="evidence" value="ECO:0000318"/>
    <property type="project" value="GO_Central"/>
</dbReference>
<comment type="function">
    <text evidence="6">Scaffold protein component of the PI(3,5)P2 regulatory complex which regulates both the synthesis and turnover of phosphatidylinositol 3,5-bisphosphate (PtdIns(3,5)P2). Pentamerizes into a star-shaped structure and nucleates the assembly of the complex. The pentamer binds a single copy each of PIKFYVE and FIG4 and coordinates both PIKfyve kinase activity and FIG4 phosphatase activity, being required to maintain normal levels of phosphatidylinositol 3-phosphate (PtdIns(3)P) and phosphatidylinositol 5-phosphate (PtdIns(5)P). Plays a role in the biogenesis of endosome carrier vesicles (ECV) / multivesicular bodies (MVB) transport intermediates from early endosomes.</text>
</comment>
<accession>T1FXI9</accession>
<gene>
    <name evidence="10" type="primary">20213537</name>
    <name evidence="9" type="ORF">HELRODRAFT_63672</name>
</gene>
<dbReference type="EMBL" id="AMQM01000032">
    <property type="status" value="NOT_ANNOTATED_CDS"/>
    <property type="molecule type" value="Genomic_DNA"/>
</dbReference>
<dbReference type="PANTHER" id="PTHR16023">
    <property type="entry name" value="TAX1 BINDING PROTEIN-RELATED"/>
    <property type="match status" value="1"/>
</dbReference>
<dbReference type="InterPro" id="IPR021841">
    <property type="entry name" value="VAC14_Fig4p-bd"/>
</dbReference>
<reference evidence="9 11" key="2">
    <citation type="journal article" date="2013" name="Nature">
        <title>Insights into bilaterian evolution from three spiralian genomes.</title>
        <authorList>
            <person name="Simakov O."/>
            <person name="Marletaz F."/>
            <person name="Cho S.J."/>
            <person name="Edsinger-Gonzales E."/>
            <person name="Havlak P."/>
            <person name="Hellsten U."/>
            <person name="Kuo D.H."/>
            <person name="Larsson T."/>
            <person name="Lv J."/>
            <person name="Arendt D."/>
            <person name="Savage R."/>
            <person name="Osoegawa K."/>
            <person name="de Jong P."/>
            <person name="Grimwood J."/>
            <person name="Chapman J.A."/>
            <person name="Shapiro H."/>
            <person name="Aerts A."/>
            <person name="Otillar R.P."/>
            <person name="Terry A.Y."/>
            <person name="Boore J.L."/>
            <person name="Grigoriev I.V."/>
            <person name="Lindberg D.R."/>
            <person name="Seaver E.C."/>
            <person name="Weisblat D.A."/>
            <person name="Putnam N.H."/>
            <person name="Rokhsar D.S."/>
        </authorList>
    </citation>
    <scope>NUCLEOTIDE SEQUENCE</scope>
</reference>
<dbReference type="PANTHER" id="PTHR16023:SF0">
    <property type="entry name" value="PROTEIN VAC14 HOMOLOG"/>
    <property type="match status" value="1"/>
</dbReference>
<reference evidence="11" key="1">
    <citation type="submission" date="2012-12" db="EMBL/GenBank/DDBJ databases">
        <authorList>
            <person name="Hellsten U."/>
            <person name="Grimwood J."/>
            <person name="Chapman J.A."/>
            <person name="Shapiro H."/>
            <person name="Aerts A."/>
            <person name="Otillar R.P."/>
            <person name="Terry A.Y."/>
            <person name="Boore J.L."/>
            <person name="Simakov O."/>
            <person name="Marletaz F."/>
            <person name="Cho S.-J."/>
            <person name="Edsinger-Gonzales E."/>
            <person name="Havlak P."/>
            <person name="Kuo D.-H."/>
            <person name="Larsson T."/>
            <person name="Lv J."/>
            <person name="Arendt D."/>
            <person name="Savage R."/>
            <person name="Osoegawa K."/>
            <person name="de Jong P."/>
            <person name="Lindberg D.R."/>
            <person name="Seaver E.C."/>
            <person name="Weisblat D.A."/>
            <person name="Putnam N.H."/>
            <person name="Grigoriev I.V."/>
            <person name="Rokhsar D.S."/>
        </authorList>
    </citation>
    <scope>NUCLEOTIDE SEQUENCE</scope>
</reference>
<dbReference type="RefSeq" id="XP_009008744.1">
    <property type="nucleotide sequence ID" value="XM_009010496.1"/>
</dbReference>
<evidence type="ECO:0000256" key="5">
    <source>
        <dbReference type="ARBA" id="ARBA00023136"/>
    </source>
</evidence>
<evidence type="ECO:0000313" key="9">
    <source>
        <dbReference type="EMBL" id="ESO12024.1"/>
    </source>
</evidence>
<dbReference type="SUPFAM" id="SSF48371">
    <property type="entry name" value="ARM repeat"/>
    <property type="match status" value="1"/>
</dbReference>
<protein>
    <recommendedName>
        <fullName evidence="3">Protein VAC14 homolog</fullName>
    </recommendedName>
</protein>
<dbReference type="KEGG" id="hro:HELRODRAFT_63672"/>
<evidence type="ECO:0000256" key="3">
    <source>
        <dbReference type="ARBA" id="ARBA00013840"/>
    </source>
</evidence>
<comment type="subunit">
    <text evidence="7">Forms pentamers. Component of the PI(3,5)P2 regulatory complex/PAS complex, at least composed of PIKFYVE, FIG4 and VAC14. VAC14 nucleates the assembly of the complex and serves as a scaffold by pentamerizing into a star-shaped structure, which can bind a single copy each of PIKFYVE and FIG4 and coordinates their activities. Interacts with NOS1.</text>
</comment>
<comment type="similarity">
    <text evidence="2">Belongs to the VAC14 family.</text>
</comment>
<evidence type="ECO:0000256" key="7">
    <source>
        <dbReference type="ARBA" id="ARBA00047092"/>
    </source>
</evidence>
<dbReference type="EMBL" id="KB095811">
    <property type="protein sequence ID" value="ESO12024.1"/>
    <property type="molecule type" value="Genomic_DNA"/>
</dbReference>
<dbReference type="InParanoid" id="T1FXI9"/>
<evidence type="ECO:0000256" key="6">
    <source>
        <dbReference type="ARBA" id="ARBA00045654"/>
    </source>
</evidence>
<organism evidence="10 11">
    <name type="scientific">Helobdella robusta</name>
    <name type="common">Californian leech</name>
    <dbReference type="NCBI Taxonomy" id="6412"/>
    <lineage>
        <taxon>Eukaryota</taxon>
        <taxon>Metazoa</taxon>
        <taxon>Spiralia</taxon>
        <taxon>Lophotrochozoa</taxon>
        <taxon>Annelida</taxon>
        <taxon>Clitellata</taxon>
        <taxon>Hirudinea</taxon>
        <taxon>Rhynchobdellida</taxon>
        <taxon>Glossiphoniidae</taxon>
        <taxon>Helobdella</taxon>
    </lineage>
</organism>
<dbReference type="EnsemblMetazoa" id="HelroT63672">
    <property type="protein sequence ID" value="HelroP63672"/>
    <property type="gene ID" value="HelroG63672"/>
</dbReference>
<dbReference type="eggNOG" id="KOG0212">
    <property type="taxonomic scope" value="Eukaryota"/>
</dbReference>
<dbReference type="OMA" id="QCYQHVS"/>
<dbReference type="FunCoup" id="T1FXI9">
    <property type="interactions" value="1364"/>
</dbReference>
<dbReference type="Proteomes" id="UP000015101">
    <property type="component" value="Unassembled WGS sequence"/>
</dbReference>
<dbReference type="InterPro" id="IPR026825">
    <property type="entry name" value="Vac14"/>
</dbReference>
<reference evidence="10" key="3">
    <citation type="submission" date="2015-06" db="UniProtKB">
        <authorList>
            <consortium name="EnsemblMetazoa"/>
        </authorList>
    </citation>
    <scope>IDENTIFICATION</scope>
</reference>
<dbReference type="EMBL" id="AMQM01000034">
    <property type="status" value="NOT_ANNOTATED_CDS"/>
    <property type="molecule type" value="Genomic_DNA"/>
</dbReference>
<name>T1FXI9_HELRO</name>
<evidence type="ECO:0000259" key="8">
    <source>
        <dbReference type="Pfam" id="PF11916"/>
    </source>
</evidence>
<evidence type="ECO:0000256" key="1">
    <source>
        <dbReference type="ARBA" id="ARBA00004308"/>
    </source>
</evidence>
<feature type="domain" description="Vacuolar protein 14 C-terminal Fig4-binding" evidence="8">
    <location>
        <begin position="513"/>
        <end position="689"/>
    </location>
</feature>
<evidence type="ECO:0000256" key="4">
    <source>
        <dbReference type="ARBA" id="ARBA00022737"/>
    </source>
</evidence>
<dbReference type="InterPro" id="IPR016024">
    <property type="entry name" value="ARM-type_fold"/>
</dbReference>
<evidence type="ECO:0000313" key="11">
    <source>
        <dbReference type="Proteomes" id="UP000015101"/>
    </source>
</evidence>
<dbReference type="Gene3D" id="1.25.10.10">
    <property type="entry name" value="Leucine-rich Repeat Variant"/>
    <property type="match status" value="3"/>
</dbReference>
<dbReference type="GeneID" id="20213537"/>
<keyword evidence="11" id="KW-1185">Reference proteome</keyword>
<dbReference type="STRING" id="6412.T1FXI9"/>
<evidence type="ECO:0000313" key="10">
    <source>
        <dbReference type="EnsemblMetazoa" id="HelroP63672"/>
    </source>
</evidence>
<dbReference type="HOGENOM" id="CLU_007740_1_0_1"/>
<dbReference type="Pfam" id="PF11916">
    <property type="entry name" value="Vac14_Fig4_bd"/>
    <property type="match status" value="1"/>
</dbReference>
<keyword evidence="4" id="KW-0677">Repeat</keyword>
<dbReference type="InterPro" id="IPR011989">
    <property type="entry name" value="ARM-like"/>
</dbReference>
<dbReference type="EMBL" id="AMQM01000035">
    <property type="status" value="NOT_ANNOTATED_CDS"/>
    <property type="molecule type" value="Genomic_DNA"/>
</dbReference>
<dbReference type="Pfam" id="PF12755">
    <property type="entry name" value="Vac14_Fab1_bd"/>
    <property type="match status" value="1"/>
</dbReference>